<feature type="transmembrane region" description="Helical" evidence="2">
    <location>
        <begin position="85"/>
        <end position="107"/>
    </location>
</feature>
<dbReference type="RefSeq" id="WP_345435285.1">
    <property type="nucleotide sequence ID" value="NZ_BAABHK010000010.1"/>
</dbReference>
<feature type="transmembrane region" description="Helical" evidence="2">
    <location>
        <begin position="286"/>
        <end position="303"/>
    </location>
</feature>
<evidence type="ECO:0000256" key="1">
    <source>
        <dbReference type="SAM" id="MobiDB-lite"/>
    </source>
</evidence>
<organism evidence="3 4">
    <name type="scientific">Actinoallomurus vinaceus</name>
    <dbReference type="NCBI Taxonomy" id="1080074"/>
    <lineage>
        <taxon>Bacteria</taxon>
        <taxon>Bacillati</taxon>
        <taxon>Actinomycetota</taxon>
        <taxon>Actinomycetes</taxon>
        <taxon>Streptosporangiales</taxon>
        <taxon>Thermomonosporaceae</taxon>
        <taxon>Actinoallomurus</taxon>
    </lineage>
</organism>
<feature type="transmembrane region" description="Helical" evidence="2">
    <location>
        <begin position="253"/>
        <end position="274"/>
    </location>
</feature>
<keyword evidence="2" id="KW-0812">Transmembrane</keyword>
<evidence type="ECO:0000313" key="3">
    <source>
        <dbReference type="EMBL" id="GAA4632299.1"/>
    </source>
</evidence>
<feature type="compositionally biased region" description="Basic and acidic residues" evidence="1">
    <location>
        <begin position="1"/>
        <end position="16"/>
    </location>
</feature>
<sequence>MTDGDRREATRLEPSGRPDTAGPPLRRRVAPAVALFLLAPAIGELLLGNVRLGEAVATFPLLGLMYGGGALLIRETARRARRGPTTMLILGVAYGLVEEGLADQMLFHRYYAGNDEMGDTYIPALGMGGWLTIGVLTMHAVWSTNVGIALIEALVPERAEKPWLGRTGLGITAALFAVGVVVVTWGSYHDEHFFAAPEQLLGSVAAILVLVVVAFRRRPASALPGAAPRPSVVGVVAFVASGAFMMTEDLPGWWSAAAVAALLTVTIAVIGGRWSRQRNWGRAHRLALASGALLTYAWVGIGMRPESGPKRTADYIMNAILALAAVALVIVAARRSRTLEHPPPVGAER</sequence>
<evidence type="ECO:0000313" key="4">
    <source>
        <dbReference type="Proteomes" id="UP001501442"/>
    </source>
</evidence>
<feature type="transmembrane region" description="Helical" evidence="2">
    <location>
        <begin position="315"/>
        <end position="333"/>
    </location>
</feature>
<feature type="transmembrane region" description="Helical" evidence="2">
    <location>
        <begin position="194"/>
        <end position="215"/>
    </location>
</feature>
<protein>
    <recommendedName>
        <fullName evidence="5">DUF998 domain-containing protein</fullName>
    </recommendedName>
</protein>
<dbReference type="Proteomes" id="UP001501442">
    <property type="component" value="Unassembled WGS sequence"/>
</dbReference>
<feature type="transmembrane region" description="Helical" evidence="2">
    <location>
        <begin position="55"/>
        <end position="73"/>
    </location>
</feature>
<dbReference type="EMBL" id="BAABHK010000010">
    <property type="protein sequence ID" value="GAA4632299.1"/>
    <property type="molecule type" value="Genomic_DNA"/>
</dbReference>
<keyword evidence="2" id="KW-1133">Transmembrane helix</keyword>
<comment type="caution">
    <text evidence="3">The sequence shown here is derived from an EMBL/GenBank/DDBJ whole genome shotgun (WGS) entry which is preliminary data.</text>
</comment>
<feature type="transmembrane region" description="Helical" evidence="2">
    <location>
        <begin position="127"/>
        <end position="151"/>
    </location>
</feature>
<feature type="transmembrane region" description="Helical" evidence="2">
    <location>
        <begin position="29"/>
        <end position="49"/>
    </location>
</feature>
<feature type="region of interest" description="Disordered" evidence="1">
    <location>
        <begin position="1"/>
        <end position="25"/>
    </location>
</feature>
<keyword evidence="2" id="KW-0472">Membrane</keyword>
<feature type="transmembrane region" description="Helical" evidence="2">
    <location>
        <begin position="227"/>
        <end position="247"/>
    </location>
</feature>
<reference evidence="4" key="1">
    <citation type="journal article" date="2019" name="Int. J. Syst. Evol. Microbiol.">
        <title>The Global Catalogue of Microorganisms (GCM) 10K type strain sequencing project: providing services to taxonomists for standard genome sequencing and annotation.</title>
        <authorList>
            <consortium name="The Broad Institute Genomics Platform"/>
            <consortium name="The Broad Institute Genome Sequencing Center for Infectious Disease"/>
            <person name="Wu L."/>
            <person name="Ma J."/>
        </authorList>
    </citation>
    <scope>NUCLEOTIDE SEQUENCE [LARGE SCALE GENOMIC DNA]</scope>
    <source>
        <strain evidence="4">JCM 17939</strain>
    </source>
</reference>
<feature type="transmembrane region" description="Helical" evidence="2">
    <location>
        <begin position="163"/>
        <end position="188"/>
    </location>
</feature>
<evidence type="ECO:0008006" key="5">
    <source>
        <dbReference type="Google" id="ProtNLM"/>
    </source>
</evidence>
<gene>
    <name evidence="3" type="ORF">GCM10023196_065160</name>
</gene>
<keyword evidence="4" id="KW-1185">Reference proteome</keyword>
<evidence type="ECO:0000256" key="2">
    <source>
        <dbReference type="SAM" id="Phobius"/>
    </source>
</evidence>
<accession>A0ABP8UIB0</accession>
<name>A0ABP8UIB0_9ACTN</name>
<proteinExistence type="predicted"/>